<dbReference type="Proteomes" id="UP001589789">
    <property type="component" value="Unassembled WGS sequence"/>
</dbReference>
<keyword evidence="3 6" id="KW-1133">Transmembrane helix</keyword>
<feature type="transmembrane region" description="Helical" evidence="6">
    <location>
        <begin position="331"/>
        <end position="350"/>
    </location>
</feature>
<evidence type="ECO:0000313" key="9">
    <source>
        <dbReference type="EMBL" id="MFC0384228.1"/>
    </source>
</evidence>
<evidence type="ECO:0000256" key="5">
    <source>
        <dbReference type="SAM" id="MobiDB-lite"/>
    </source>
</evidence>
<dbReference type="EMBL" id="JBHLVZ010000001">
    <property type="protein sequence ID" value="MFC0384228.1"/>
    <property type="molecule type" value="Genomic_DNA"/>
</dbReference>
<keyword evidence="9" id="KW-0436">Ligase</keyword>
<dbReference type="InterPro" id="IPR017528">
    <property type="entry name" value="CHP03097O-antigen_lig-rel"/>
</dbReference>
<dbReference type="PANTHER" id="PTHR37422:SF13">
    <property type="entry name" value="LIPOPOLYSACCHARIDE BIOSYNTHESIS PROTEIN PA4999-RELATED"/>
    <property type="match status" value="1"/>
</dbReference>
<keyword evidence="4 6" id="KW-0472">Membrane</keyword>
<feature type="domain" description="O-antigen ligase-related" evidence="7">
    <location>
        <begin position="202"/>
        <end position="339"/>
    </location>
</feature>
<dbReference type="GO" id="GO:0016874">
    <property type="term" value="F:ligase activity"/>
    <property type="evidence" value="ECO:0007669"/>
    <property type="project" value="UniProtKB-KW"/>
</dbReference>
<dbReference type="Pfam" id="PF04932">
    <property type="entry name" value="Wzy_C"/>
    <property type="match status" value="1"/>
</dbReference>
<evidence type="ECO:0000259" key="8">
    <source>
        <dbReference type="Pfam" id="PF19358"/>
    </source>
</evidence>
<protein>
    <submittedName>
        <fullName evidence="9">O-glycosylation ligase, exosortase A system-associated</fullName>
    </submittedName>
</protein>
<sequence>MRDAVFLATMLLLLPLAVARPFVGILLWSWISFMNPHRLVYGAAGSMPWAMMVFAATLLGCVLAGEPKRFAFNAVTGLIIALMIAFSVTTMMALGSPGAAYAKWEHVEKVLLGLLLTASLLTERRRVHALVWVMVISIGYYGVRGGIFSILTGGSYRVWGPEQTMINDNNHLAAALLVTLPLMNYLRQQSRNAPVRIGLAAAMCLTLLATVSSYSRGALLGLGAATAVLWWRSSRKVVTGAVLAVCLAGALAFMPAQWTERMQSIGSYDADASASERLVLWGISLKLALDRPLVGAGFTGPYTRSVVDTVAPGGPARAVHSIWFELLGENGFPTFALWLMLTLAGVYYCFRLVAISRNRPELAWAYDFGRMAQVSIVAFLVSGTFLSLSYWDFYWTLLVVIAGAHSIAKRELVVEASAGARGWRQHAFARANPGLAAPPEPEPGMAVATGSAAAPPLARPLAKRPAAAV</sequence>
<feature type="transmembrane region" description="Helical" evidence="6">
    <location>
        <begin position="240"/>
        <end position="258"/>
    </location>
</feature>
<feature type="compositionally biased region" description="Low complexity" evidence="5">
    <location>
        <begin position="443"/>
        <end position="469"/>
    </location>
</feature>
<accession>A0ABV6IKT6</accession>
<feature type="transmembrane region" description="Helical" evidence="6">
    <location>
        <begin position="70"/>
        <end position="94"/>
    </location>
</feature>
<proteinExistence type="predicted"/>
<reference evidence="9 10" key="1">
    <citation type="submission" date="2024-09" db="EMBL/GenBank/DDBJ databases">
        <authorList>
            <person name="Sun Q."/>
            <person name="Mori K."/>
        </authorList>
    </citation>
    <scope>NUCLEOTIDE SEQUENCE [LARGE SCALE GENOMIC DNA]</scope>
    <source>
        <strain evidence="9 10">CCM 7468</strain>
    </source>
</reference>
<feature type="transmembrane region" description="Helical" evidence="6">
    <location>
        <begin position="129"/>
        <end position="151"/>
    </location>
</feature>
<evidence type="ECO:0000313" key="10">
    <source>
        <dbReference type="Proteomes" id="UP001589789"/>
    </source>
</evidence>
<dbReference type="InterPro" id="IPR007016">
    <property type="entry name" value="O-antigen_ligase-rel_domated"/>
</dbReference>
<evidence type="ECO:0000256" key="3">
    <source>
        <dbReference type="ARBA" id="ARBA00022989"/>
    </source>
</evidence>
<dbReference type="RefSeq" id="WP_377048251.1">
    <property type="nucleotide sequence ID" value="NZ_JBHLVZ010000001.1"/>
</dbReference>
<feature type="transmembrane region" description="Helical" evidence="6">
    <location>
        <begin position="43"/>
        <end position="63"/>
    </location>
</feature>
<evidence type="ECO:0000256" key="1">
    <source>
        <dbReference type="ARBA" id="ARBA00004141"/>
    </source>
</evidence>
<feature type="transmembrane region" description="Helical" evidence="6">
    <location>
        <begin position="371"/>
        <end position="391"/>
    </location>
</feature>
<evidence type="ECO:0000256" key="2">
    <source>
        <dbReference type="ARBA" id="ARBA00022692"/>
    </source>
</evidence>
<comment type="subcellular location">
    <subcellularLocation>
        <location evidence="1">Membrane</location>
        <topology evidence="1">Multi-pass membrane protein</topology>
    </subcellularLocation>
</comment>
<comment type="caution">
    <text evidence="9">The sequence shown here is derived from an EMBL/GenBank/DDBJ whole genome shotgun (WGS) entry which is preliminary data.</text>
</comment>
<dbReference type="InterPro" id="IPR051533">
    <property type="entry name" value="WaaL-like"/>
</dbReference>
<name>A0ABV6IKT6_9PROT</name>
<evidence type="ECO:0000256" key="6">
    <source>
        <dbReference type="SAM" id="Phobius"/>
    </source>
</evidence>
<organism evidence="9 10">
    <name type="scientific">Muricoccus vinaceus</name>
    <dbReference type="NCBI Taxonomy" id="424704"/>
    <lineage>
        <taxon>Bacteria</taxon>
        <taxon>Pseudomonadati</taxon>
        <taxon>Pseudomonadota</taxon>
        <taxon>Alphaproteobacteria</taxon>
        <taxon>Acetobacterales</taxon>
        <taxon>Roseomonadaceae</taxon>
        <taxon>Muricoccus</taxon>
    </lineage>
</organism>
<feature type="region of interest" description="Disordered" evidence="5">
    <location>
        <begin position="440"/>
        <end position="469"/>
    </location>
</feature>
<gene>
    <name evidence="9" type="ORF">ACFFIC_01535</name>
</gene>
<evidence type="ECO:0000259" key="7">
    <source>
        <dbReference type="Pfam" id="PF04932"/>
    </source>
</evidence>
<keyword evidence="10" id="KW-1185">Reference proteome</keyword>
<keyword evidence="2 6" id="KW-0812">Transmembrane</keyword>
<dbReference type="PANTHER" id="PTHR37422">
    <property type="entry name" value="TEICHURONIC ACID BIOSYNTHESIS PROTEIN TUAE"/>
    <property type="match status" value="1"/>
</dbReference>
<feature type="domain" description="DUF5935" evidence="8">
    <location>
        <begin position="1"/>
        <end position="189"/>
    </location>
</feature>
<dbReference type="Pfam" id="PF19358">
    <property type="entry name" value="DUF5935"/>
    <property type="match status" value="1"/>
</dbReference>
<dbReference type="InterPro" id="IPR045979">
    <property type="entry name" value="DUF5935"/>
</dbReference>
<dbReference type="NCBIfam" id="TIGR03097">
    <property type="entry name" value="PEP_O_lig_1"/>
    <property type="match status" value="1"/>
</dbReference>
<evidence type="ECO:0000256" key="4">
    <source>
        <dbReference type="ARBA" id="ARBA00023136"/>
    </source>
</evidence>